<dbReference type="EMBL" id="SRMF01000003">
    <property type="protein sequence ID" value="TGG93538.1"/>
    <property type="molecule type" value="Genomic_DNA"/>
</dbReference>
<evidence type="ECO:0000313" key="1">
    <source>
        <dbReference type="EMBL" id="TGG93538.1"/>
    </source>
</evidence>
<evidence type="ECO:0000313" key="2">
    <source>
        <dbReference type="Proteomes" id="UP000297475"/>
    </source>
</evidence>
<dbReference type="SUPFAM" id="SSF51445">
    <property type="entry name" value="(Trans)glycosidases"/>
    <property type="match status" value="1"/>
</dbReference>
<dbReference type="OrthoDB" id="9774262at2"/>
<reference evidence="1 2" key="1">
    <citation type="submission" date="2019-04" db="EMBL/GenBank/DDBJ databases">
        <title>Natronospirillum operosus gen. nov., sp. nov., a haloalkaliphilic satellite isolated from decaying biomass of laboratory culture of cyanobacterium Geitlerinema sp. and proposal of Natronospirillaceae fam. nov. and Saccharospirillaceae fam. nov.</title>
        <authorList>
            <person name="Kevbrin V."/>
            <person name="Boltyanskaya Y."/>
            <person name="Koziaeva V."/>
            <person name="Grouzdev D.S."/>
            <person name="Park M."/>
            <person name="Cho J."/>
        </authorList>
    </citation>
    <scope>NUCLEOTIDE SEQUENCE [LARGE SCALE GENOMIC DNA]</scope>
    <source>
        <strain evidence="1 2">G-116</strain>
    </source>
</reference>
<dbReference type="AlphaFoldDB" id="A0A4Z0WG36"/>
<keyword evidence="1" id="KW-0858">Xylan degradation</keyword>
<dbReference type="GO" id="GO:0016798">
    <property type="term" value="F:hydrolase activity, acting on glycosyl bonds"/>
    <property type="evidence" value="ECO:0007669"/>
    <property type="project" value="UniProtKB-KW"/>
</dbReference>
<dbReference type="Proteomes" id="UP000297475">
    <property type="component" value="Unassembled WGS sequence"/>
</dbReference>
<proteinExistence type="predicted"/>
<protein>
    <submittedName>
        <fullName evidence="1">1,4-beta-xylanase</fullName>
    </submittedName>
</protein>
<dbReference type="InterPro" id="IPR017853">
    <property type="entry name" value="GH"/>
</dbReference>
<name>A0A4Z0WG36_9GAMM</name>
<keyword evidence="2" id="KW-1185">Reference proteome</keyword>
<dbReference type="RefSeq" id="WP_135483247.1">
    <property type="nucleotide sequence ID" value="NZ_SRMF01000003.1"/>
</dbReference>
<dbReference type="GO" id="GO:0045493">
    <property type="term" value="P:xylan catabolic process"/>
    <property type="evidence" value="ECO:0007669"/>
    <property type="project" value="UniProtKB-KW"/>
</dbReference>
<keyword evidence="1" id="KW-0119">Carbohydrate metabolism</keyword>
<accession>A0A4Z0WG36</accession>
<gene>
    <name evidence="1" type="ORF">E4656_10870</name>
</gene>
<keyword evidence="1" id="KW-0624">Polysaccharide degradation</keyword>
<keyword evidence="1" id="KW-0378">Hydrolase</keyword>
<comment type="caution">
    <text evidence="1">The sequence shown here is derived from an EMBL/GenBank/DDBJ whole genome shotgun (WGS) entry which is preliminary data.</text>
</comment>
<organism evidence="1 2">
    <name type="scientific">Natronospirillum operosum</name>
    <dbReference type="NCBI Taxonomy" id="2759953"/>
    <lineage>
        <taxon>Bacteria</taxon>
        <taxon>Pseudomonadati</taxon>
        <taxon>Pseudomonadota</taxon>
        <taxon>Gammaproteobacteria</taxon>
        <taxon>Oceanospirillales</taxon>
        <taxon>Natronospirillaceae</taxon>
        <taxon>Natronospirillum</taxon>
    </lineage>
</organism>
<sequence>MTLSSARWSAERANAWQQANAWQCGFNYLPRNAVNFPDMWRADNFSPDLIRQELGWARDCGFNSLRTNLPFVVWQHDGAGLLERMEIFLSIASEQGLSVVFCPLDDCEFSGGDPSAGAPPAPVPGLHNSRAVGSPGRRWVMDRPLHHAVVYYVGALVDHFRSDARVLFWDLYNEPGNRMVFAKDGEHSFSQALEQHSMALMEAAFRRVRDIDPIQPLTVAAWHMPAPWEPTPTPYYQHPLDQAALEWSDLVSFHAYREPEILNRVLEQLAALGRPMICSEWMARHVNSTIENQLELFCRHNVHCYQWGLVRGATQTHLPWPDVVLRQQVPSERSDDTWFHDLLEPDGTPHRSEEIGLIRQCVDDGQQQRC</sequence>
<dbReference type="Gene3D" id="3.20.20.80">
    <property type="entry name" value="Glycosidases"/>
    <property type="match status" value="1"/>
</dbReference>
<keyword evidence="1" id="KW-0326">Glycosidase</keyword>